<gene>
    <name evidence="5" type="ORF">DTER00134_LOCUS17608</name>
</gene>
<evidence type="ECO:0000256" key="1">
    <source>
        <dbReference type="ARBA" id="ARBA00008210"/>
    </source>
</evidence>
<keyword evidence="3" id="KW-0722">Serine protease inhibitor</keyword>
<dbReference type="Gene3D" id="3.30.10.10">
    <property type="entry name" value="Trypsin Inhibitor V, subunit A"/>
    <property type="match status" value="1"/>
</dbReference>
<dbReference type="AlphaFoldDB" id="A0A7S3R4Q9"/>
<sequence length="100" mass="11120">MRIQAVLLLCLAITCAFLPVLEAEQLGDKDITMNTGGKQTWPELVGKPYAEAEAVIKRDAPELKVSKVKPGSMMTKDYRLDRVRVFVDNEDKVEKTPSLG</sequence>
<dbReference type="PRINTS" id="PR00292">
    <property type="entry name" value="POTATOINHBTR"/>
</dbReference>
<evidence type="ECO:0000256" key="2">
    <source>
        <dbReference type="ARBA" id="ARBA00022690"/>
    </source>
</evidence>
<organism evidence="5">
    <name type="scientific">Dunaliella tertiolecta</name>
    <name type="common">Green alga</name>
    <dbReference type="NCBI Taxonomy" id="3047"/>
    <lineage>
        <taxon>Eukaryota</taxon>
        <taxon>Viridiplantae</taxon>
        <taxon>Chlorophyta</taxon>
        <taxon>core chlorophytes</taxon>
        <taxon>Chlorophyceae</taxon>
        <taxon>CS clade</taxon>
        <taxon>Chlamydomonadales</taxon>
        <taxon>Dunaliellaceae</taxon>
        <taxon>Dunaliella</taxon>
    </lineage>
</organism>
<feature type="signal peptide" evidence="4">
    <location>
        <begin position="1"/>
        <end position="23"/>
    </location>
</feature>
<proteinExistence type="inferred from homology"/>
<dbReference type="PANTHER" id="PTHR33091">
    <property type="entry name" value="PROTEIN, PUTATIVE, EXPRESSED-RELATED"/>
    <property type="match status" value="1"/>
</dbReference>
<dbReference type="InterPro" id="IPR000864">
    <property type="entry name" value="Prot_inh_pot1"/>
</dbReference>
<dbReference type="EMBL" id="HBIP01029151">
    <property type="protein sequence ID" value="CAE0502535.1"/>
    <property type="molecule type" value="Transcribed_RNA"/>
</dbReference>
<accession>A0A7S3R4Q9</accession>
<keyword evidence="4" id="KW-0732">Signal</keyword>
<dbReference type="SUPFAM" id="SSF54654">
    <property type="entry name" value="CI-2 family of serine protease inhibitors"/>
    <property type="match status" value="1"/>
</dbReference>
<comment type="similarity">
    <text evidence="1">Belongs to the protease inhibitor I13 (potato type I serine protease inhibitor) family.</text>
</comment>
<reference evidence="5" key="1">
    <citation type="submission" date="2021-01" db="EMBL/GenBank/DDBJ databases">
        <authorList>
            <person name="Corre E."/>
            <person name="Pelletier E."/>
            <person name="Niang G."/>
            <person name="Scheremetjew M."/>
            <person name="Finn R."/>
            <person name="Kale V."/>
            <person name="Holt S."/>
            <person name="Cochrane G."/>
            <person name="Meng A."/>
            <person name="Brown T."/>
            <person name="Cohen L."/>
        </authorList>
    </citation>
    <scope>NUCLEOTIDE SEQUENCE</scope>
    <source>
        <strain evidence="5">CCMP1320</strain>
    </source>
</reference>
<dbReference type="Pfam" id="PF00280">
    <property type="entry name" value="potato_inhibit"/>
    <property type="match status" value="1"/>
</dbReference>
<dbReference type="GO" id="GO:0004867">
    <property type="term" value="F:serine-type endopeptidase inhibitor activity"/>
    <property type="evidence" value="ECO:0007669"/>
    <property type="project" value="UniProtKB-KW"/>
</dbReference>
<evidence type="ECO:0000313" key="5">
    <source>
        <dbReference type="EMBL" id="CAE0502535.1"/>
    </source>
</evidence>
<dbReference type="PANTHER" id="PTHR33091:SF29">
    <property type="entry name" value="SUBTILISIN INHIBITOR 1"/>
    <property type="match status" value="1"/>
</dbReference>
<dbReference type="GO" id="GO:0009611">
    <property type="term" value="P:response to wounding"/>
    <property type="evidence" value="ECO:0007669"/>
    <property type="project" value="InterPro"/>
</dbReference>
<keyword evidence="2" id="KW-0646">Protease inhibitor</keyword>
<dbReference type="SMR" id="A0A7S3R4Q9"/>
<evidence type="ECO:0000256" key="3">
    <source>
        <dbReference type="ARBA" id="ARBA00022900"/>
    </source>
</evidence>
<feature type="chain" id="PRO_5031036111" evidence="4">
    <location>
        <begin position="24"/>
        <end position="100"/>
    </location>
</feature>
<evidence type="ECO:0000256" key="4">
    <source>
        <dbReference type="SAM" id="SignalP"/>
    </source>
</evidence>
<dbReference type="InterPro" id="IPR036354">
    <property type="entry name" value="Prot_inh_pot1_sf"/>
</dbReference>
<protein>
    <submittedName>
        <fullName evidence="5">Uncharacterized protein</fullName>
    </submittedName>
</protein>
<name>A0A7S3R4Q9_DUNTE</name>